<evidence type="ECO:0000256" key="1">
    <source>
        <dbReference type="ARBA" id="ARBA00023015"/>
    </source>
</evidence>
<evidence type="ECO:0000256" key="4">
    <source>
        <dbReference type="PROSITE-ProRule" id="PRU00335"/>
    </source>
</evidence>
<evidence type="ECO:0000313" key="6">
    <source>
        <dbReference type="EMBL" id="QJE95438.1"/>
    </source>
</evidence>
<feature type="DNA-binding region" description="H-T-H motif" evidence="4">
    <location>
        <begin position="29"/>
        <end position="48"/>
    </location>
</feature>
<dbReference type="PROSITE" id="PS50977">
    <property type="entry name" value="HTH_TETR_2"/>
    <property type="match status" value="1"/>
</dbReference>
<dbReference type="InterPro" id="IPR041479">
    <property type="entry name" value="TetR_CgmR_C"/>
</dbReference>
<evidence type="ECO:0000259" key="5">
    <source>
        <dbReference type="PROSITE" id="PS50977"/>
    </source>
</evidence>
<keyword evidence="1" id="KW-0805">Transcription regulation</keyword>
<keyword evidence="3" id="KW-0804">Transcription</keyword>
<dbReference type="RefSeq" id="WP_169453752.1">
    <property type="nucleotide sequence ID" value="NZ_CP051774.1"/>
</dbReference>
<gene>
    <name evidence="6" type="ORF">HHL09_06470</name>
</gene>
<dbReference type="KEGG" id="luo:HHL09_06470"/>
<dbReference type="Proteomes" id="UP000501812">
    <property type="component" value="Chromosome"/>
</dbReference>
<dbReference type="PRINTS" id="PR00455">
    <property type="entry name" value="HTHTETR"/>
</dbReference>
<keyword evidence="7" id="KW-1185">Reference proteome</keyword>
<dbReference type="InterPro" id="IPR009057">
    <property type="entry name" value="Homeodomain-like_sf"/>
</dbReference>
<feature type="domain" description="HTH tetR-type" evidence="5">
    <location>
        <begin position="6"/>
        <end position="66"/>
    </location>
</feature>
<name>A0A858RFW0_9BACT</name>
<evidence type="ECO:0000313" key="7">
    <source>
        <dbReference type="Proteomes" id="UP000501812"/>
    </source>
</evidence>
<dbReference type="Gene3D" id="1.10.357.10">
    <property type="entry name" value="Tetracycline Repressor, domain 2"/>
    <property type="match status" value="1"/>
</dbReference>
<organism evidence="6 7">
    <name type="scientific">Luteolibacter luteus</name>
    <dbReference type="NCBI Taxonomy" id="2728835"/>
    <lineage>
        <taxon>Bacteria</taxon>
        <taxon>Pseudomonadati</taxon>
        <taxon>Verrucomicrobiota</taxon>
        <taxon>Verrucomicrobiia</taxon>
        <taxon>Verrucomicrobiales</taxon>
        <taxon>Verrucomicrobiaceae</taxon>
        <taxon>Luteolibacter</taxon>
    </lineage>
</organism>
<dbReference type="InterPro" id="IPR050109">
    <property type="entry name" value="HTH-type_TetR-like_transc_reg"/>
</dbReference>
<dbReference type="Pfam" id="PF17937">
    <property type="entry name" value="TetR_C_28"/>
    <property type="match status" value="1"/>
</dbReference>
<dbReference type="InterPro" id="IPR001647">
    <property type="entry name" value="HTH_TetR"/>
</dbReference>
<evidence type="ECO:0000256" key="2">
    <source>
        <dbReference type="ARBA" id="ARBA00023125"/>
    </source>
</evidence>
<dbReference type="EMBL" id="CP051774">
    <property type="protein sequence ID" value="QJE95438.1"/>
    <property type="molecule type" value="Genomic_DNA"/>
</dbReference>
<evidence type="ECO:0000256" key="3">
    <source>
        <dbReference type="ARBA" id="ARBA00023163"/>
    </source>
</evidence>
<dbReference type="PANTHER" id="PTHR30055">
    <property type="entry name" value="HTH-TYPE TRANSCRIPTIONAL REGULATOR RUTR"/>
    <property type="match status" value="1"/>
</dbReference>
<proteinExistence type="predicted"/>
<sequence length="203" mass="22451">MTRANQSTRDQLLDAAETVGVREGIARLTFDAVAAEAGVSKGGLLHYFTNKDQLIEAMVRRAADGWRHHFMSSYESVPPGPGRMVRGLLLGCFTDAQAWTEELRRSYSSVFAALAQNPALIQPMRETYEELYSYLKADGLPQGVAETISTAMDGLWFYWVLRLRPVVQADLDSMRTVLERAISQAIEAAAKNDGSQTTTSQES</sequence>
<dbReference type="GO" id="GO:0000976">
    <property type="term" value="F:transcription cis-regulatory region binding"/>
    <property type="evidence" value="ECO:0007669"/>
    <property type="project" value="TreeGrafter"/>
</dbReference>
<keyword evidence="2 4" id="KW-0238">DNA-binding</keyword>
<dbReference type="SUPFAM" id="SSF46689">
    <property type="entry name" value="Homeodomain-like"/>
    <property type="match status" value="1"/>
</dbReference>
<protein>
    <submittedName>
        <fullName evidence="6">TetR/AcrR family transcriptional regulator</fullName>
    </submittedName>
</protein>
<reference evidence="6 7" key="1">
    <citation type="submission" date="2020-04" db="EMBL/GenBank/DDBJ databases">
        <title>Luteolibacter sp. G-1-1-1 isolated from soil.</title>
        <authorList>
            <person name="Dahal R.H."/>
        </authorList>
    </citation>
    <scope>NUCLEOTIDE SEQUENCE [LARGE SCALE GENOMIC DNA]</scope>
    <source>
        <strain evidence="6 7">G-1-1-1</strain>
    </source>
</reference>
<dbReference type="AlphaFoldDB" id="A0A858RFW0"/>
<dbReference type="PANTHER" id="PTHR30055:SF234">
    <property type="entry name" value="HTH-TYPE TRANSCRIPTIONAL REGULATOR BETI"/>
    <property type="match status" value="1"/>
</dbReference>
<dbReference type="Pfam" id="PF00440">
    <property type="entry name" value="TetR_N"/>
    <property type="match status" value="1"/>
</dbReference>
<dbReference type="GO" id="GO:0003700">
    <property type="term" value="F:DNA-binding transcription factor activity"/>
    <property type="evidence" value="ECO:0007669"/>
    <property type="project" value="TreeGrafter"/>
</dbReference>
<accession>A0A858RFW0</accession>